<feature type="transmembrane region" description="Helical" evidence="1">
    <location>
        <begin position="21"/>
        <end position="44"/>
    </location>
</feature>
<name>A0A1T4Z4J6_9ACTN</name>
<dbReference type="STRING" id="1736691.SAMN06295964_2415"/>
<feature type="transmembrane region" description="Helical" evidence="1">
    <location>
        <begin position="155"/>
        <end position="173"/>
    </location>
</feature>
<keyword evidence="1" id="KW-0472">Membrane</keyword>
<feature type="transmembrane region" description="Helical" evidence="1">
    <location>
        <begin position="96"/>
        <end position="114"/>
    </location>
</feature>
<dbReference type="OrthoDB" id="5191116at2"/>
<evidence type="ECO:0000256" key="1">
    <source>
        <dbReference type="SAM" id="Phobius"/>
    </source>
</evidence>
<feature type="transmembrane region" description="Helical" evidence="1">
    <location>
        <begin position="120"/>
        <end position="143"/>
    </location>
</feature>
<dbReference type="Proteomes" id="UP000191040">
    <property type="component" value="Chromosome I"/>
</dbReference>
<protein>
    <submittedName>
        <fullName evidence="2">Hypothetical membrane protein</fullName>
    </submittedName>
</protein>
<dbReference type="AlphaFoldDB" id="A0A1T4Z4J6"/>
<keyword evidence="1" id="KW-0812">Transmembrane</keyword>
<dbReference type="InterPro" id="IPR009339">
    <property type="entry name" value="DUF998"/>
</dbReference>
<feature type="transmembrane region" description="Helical" evidence="1">
    <location>
        <begin position="70"/>
        <end position="89"/>
    </location>
</feature>
<proteinExistence type="predicted"/>
<keyword evidence="3" id="KW-1185">Reference proteome</keyword>
<feature type="transmembrane region" description="Helical" evidence="1">
    <location>
        <begin position="185"/>
        <end position="201"/>
    </location>
</feature>
<dbReference type="Pfam" id="PF06197">
    <property type="entry name" value="DUF998"/>
    <property type="match status" value="1"/>
</dbReference>
<dbReference type="RefSeq" id="WP_078700387.1">
    <property type="nucleotide sequence ID" value="NZ_LT796768.1"/>
</dbReference>
<gene>
    <name evidence="2" type="ORF">SAMN06295964_2415</name>
</gene>
<reference evidence="3" key="1">
    <citation type="submission" date="2017-02" db="EMBL/GenBank/DDBJ databases">
        <authorList>
            <person name="Varghese N."/>
            <person name="Submissions S."/>
        </authorList>
    </citation>
    <scope>NUCLEOTIDE SEQUENCE [LARGE SCALE GENOMIC DNA]</scope>
    <source>
        <strain evidence="3">9H-4</strain>
    </source>
</reference>
<accession>A0A1T4Z4J6</accession>
<organism evidence="2 3">
    <name type="scientific">Aeromicrobium choanae</name>
    <dbReference type="NCBI Taxonomy" id="1736691"/>
    <lineage>
        <taxon>Bacteria</taxon>
        <taxon>Bacillati</taxon>
        <taxon>Actinomycetota</taxon>
        <taxon>Actinomycetes</taxon>
        <taxon>Propionibacteriales</taxon>
        <taxon>Nocardioidaceae</taxon>
        <taxon>Aeromicrobium</taxon>
    </lineage>
</organism>
<evidence type="ECO:0000313" key="2">
    <source>
        <dbReference type="EMBL" id="SKB08972.1"/>
    </source>
</evidence>
<evidence type="ECO:0000313" key="3">
    <source>
        <dbReference type="Proteomes" id="UP000191040"/>
    </source>
</evidence>
<dbReference type="EMBL" id="LT796768">
    <property type="protein sequence ID" value="SKB08972.1"/>
    <property type="molecule type" value="Genomic_DNA"/>
</dbReference>
<keyword evidence="1" id="KW-1133">Transmembrane helix</keyword>
<sequence length="212" mass="22053">MPTASRPRRFAADRAARWGALALVVRPLYIGTEILVAAATIGGYDFLADTVSRLGEIGCSPDFCSPRHAWMNGSFVVFGVLLTGSAVWLARRLGPWAAGLLVIAGLSSIATGLTPQDQAGVAHAIAATPLFIAQPAALLVLAARVRGDHPHLSRLLFATGAITAAAAVGFVLAGEGDAGLLERLALWPVVIALSAFGVAELRSGPWTRWPTP</sequence>